<dbReference type="EMBL" id="JADCTT010000003">
    <property type="protein sequence ID" value="KAF9755000.1"/>
    <property type="molecule type" value="Genomic_DNA"/>
</dbReference>
<evidence type="ECO:0000313" key="1">
    <source>
        <dbReference type="EMBL" id="KAF9755000.1"/>
    </source>
</evidence>
<proteinExistence type="predicted"/>
<dbReference type="Proteomes" id="UP000616885">
    <property type="component" value="Unassembled WGS sequence"/>
</dbReference>
<dbReference type="AlphaFoldDB" id="A0A8H7NFP5"/>
<evidence type="ECO:0000313" key="2">
    <source>
        <dbReference type="Proteomes" id="UP000616885"/>
    </source>
</evidence>
<gene>
    <name evidence="1" type="ORF">IM811_010441</name>
</gene>
<protein>
    <submittedName>
        <fullName evidence="1">Uncharacterized protein</fullName>
    </submittedName>
</protein>
<organism evidence="1 2">
    <name type="scientific">Bionectria ochroleuca</name>
    <name type="common">Gliocladium roseum</name>
    <dbReference type="NCBI Taxonomy" id="29856"/>
    <lineage>
        <taxon>Eukaryota</taxon>
        <taxon>Fungi</taxon>
        <taxon>Dikarya</taxon>
        <taxon>Ascomycota</taxon>
        <taxon>Pezizomycotina</taxon>
        <taxon>Sordariomycetes</taxon>
        <taxon>Hypocreomycetidae</taxon>
        <taxon>Hypocreales</taxon>
        <taxon>Bionectriaceae</taxon>
        <taxon>Clonostachys</taxon>
    </lineage>
</organism>
<accession>A0A8H7NFP5</accession>
<comment type="caution">
    <text evidence="1">The sequence shown here is derived from an EMBL/GenBank/DDBJ whole genome shotgun (WGS) entry which is preliminary data.</text>
</comment>
<name>A0A8H7NFP5_BIOOC</name>
<reference evidence="1" key="1">
    <citation type="submission" date="2020-10" db="EMBL/GenBank/DDBJ databases">
        <title>High-Quality Genome Resource of Clonostachys rosea strain S41 by Oxford Nanopore Long-Read Sequencing.</title>
        <authorList>
            <person name="Wang H."/>
        </authorList>
    </citation>
    <scope>NUCLEOTIDE SEQUENCE</scope>
    <source>
        <strain evidence="1">S41</strain>
    </source>
</reference>
<sequence>MISDRLSFCLYDERHLHMWCPAQTHGLALDSFDSFKLFAALHARGWILAAVSRHWPPICTCAGEFGDVRQTVPGSPTCRSMQEIERQNALIKARSNDQRSSNAYLI</sequence>